<dbReference type="Proteomes" id="UP000316500">
    <property type="component" value="Unassembled WGS sequence"/>
</dbReference>
<keyword evidence="6 7" id="KW-0472">Membrane</keyword>
<evidence type="ECO:0000256" key="3">
    <source>
        <dbReference type="ARBA" id="ARBA00022475"/>
    </source>
</evidence>
<dbReference type="PROSITE" id="PS50928">
    <property type="entry name" value="ABC_TM1"/>
    <property type="match status" value="1"/>
</dbReference>
<dbReference type="GO" id="GO:0071916">
    <property type="term" value="F:dipeptide transmembrane transporter activity"/>
    <property type="evidence" value="ECO:0007669"/>
    <property type="project" value="TreeGrafter"/>
</dbReference>
<protein>
    <submittedName>
        <fullName evidence="9">ABC transporter permease</fullName>
    </submittedName>
</protein>
<feature type="domain" description="ABC transmembrane type-1" evidence="8">
    <location>
        <begin position="150"/>
        <end position="351"/>
    </location>
</feature>
<evidence type="ECO:0000313" key="9">
    <source>
        <dbReference type="EMBL" id="TVU60893.1"/>
    </source>
</evidence>
<comment type="subcellular location">
    <subcellularLocation>
        <location evidence="1 7">Cell membrane</location>
        <topology evidence="1 7">Multi-pass membrane protein</topology>
    </subcellularLocation>
</comment>
<dbReference type="InterPro" id="IPR000515">
    <property type="entry name" value="MetI-like"/>
</dbReference>
<dbReference type="PANTHER" id="PTHR43163">
    <property type="entry name" value="DIPEPTIDE TRANSPORT SYSTEM PERMEASE PROTEIN DPPB-RELATED"/>
    <property type="match status" value="1"/>
</dbReference>
<evidence type="ECO:0000256" key="1">
    <source>
        <dbReference type="ARBA" id="ARBA00004651"/>
    </source>
</evidence>
<keyword evidence="4 7" id="KW-0812">Transmembrane</keyword>
<evidence type="ECO:0000256" key="2">
    <source>
        <dbReference type="ARBA" id="ARBA00022448"/>
    </source>
</evidence>
<keyword evidence="2 7" id="KW-0813">Transport</keyword>
<dbReference type="Pfam" id="PF00528">
    <property type="entry name" value="BPD_transp_1"/>
    <property type="match status" value="1"/>
</dbReference>
<feature type="transmembrane region" description="Helical" evidence="7">
    <location>
        <begin position="337"/>
        <end position="358"/>
    </location>
</feature>
<accession>A0A558GVJ2</accession>
<evidence type="ECO:0000313" key="10">
    <source>
        <dbReference type="Proteomes" id="UP000316500"/>
    </source>
</evidence>
<evidence type="ECO:0000256" key="7">
    <source>
        <dbReference type="RuleBase" id="RU363032"/>
    </source>
</evidence>
<feature type="transmembrane region" description="Helical" evidence="7">
    <location>
        <begin position="190"/>
        <end position="220"/>
    </location>
</feature>
<feature type="transmembrane region" description="Helical" evidence="7">
    <location>
        <begin position="232"/>
        <end position="251"/>
    </location>
</feature>
<name>A0A558GVJ2_PAENT</name>
<keyword evidence="5 7" id="KW-1133">Transmembrane helix</keyword>
<evidence type="ECO:0000256" key="6">
    <source>
        <dbReference type="ARBA" id="ARBA00023136"/>
    </source>
</evidence>
<dbReference type="Gene3D" id="1.10.3720.10">
    <property type="entry name" value="MetI-like"/>
    <property type="match status" value="1"/>
</dbReference>
<comment type="similarity">
    <text evidence="7">Belongs to the binding-protein-dependent transport system permease family.</text>
</comment>
<comment type="caution">
    <text evidence="9">The sequence shown here is derived from an EMBL/GenBank/DDBJ whole genome shotgun (WGS) entry which is preliminary data.</text>
</comment>
<gene>
    <name evidence="9" type="ORF">FQP90_15145</name>
</gene>
<dbReference type="InterPro" id="IPR045621">
    <property type="entry name" value="BPD_transp_1_N"/>
</dbReference>
<dbReference type="EMBL" id="VNFK01000012">
    <property type="protein sequence ID" value="TVU60893.1"/>
    <property type="molecule type" value="Genomic_DNA"/>
</dbReference>
<dbReference type="OrthoDB" id="3543764at2"/>
<dbReference type="InterPro" id="IPR035906">
    <property type="entry name" value="MetI-like_sf"/>
</dbReference>
<dbReference type="GO" id="GO:0005886">
    <property type="term" value="C:plasma membrane"/>
    <property type="evidence" value="ECO:0007669"/>
    <property type="project" value="UniProtKB-SubCell"/>
</dbReference>
<evidence type="ECO:0000256" key="4">
    <source>
        <dbReference type="ARBA" id="ARBA00022692"/>
    </source>
</evidence>
<feature type="transmembrane region" description="Helical" evidence="7">
    <location>
        <begin position="156"/>
        <end position="178"/>
    </location>
</feature>
<evidence type="ECO:0000256" key="5">
    <source>
        <dbReference type="ARBA" id="ARBA00022989"/>
    </source>
</evidence>
<dbReference type="AlphaFoldDB" id="A0A558GVJ2"/>
<organism evidence="9 10">
    <name type="scientific">Paenarthrobacter nitroguajacolicus</name>
    <name type="common">Arthrobacter nitroguajacolicus</name>
    <dbReference type="NCBI Taxonomy" id="211146"/>
    <lineage>
        <taxon>Bacteria</taxon>
        <taxon>Bacillati</taxon>
        <taxon>Actinomycetota</taxon>
        <taxon>Actinomycetes</taxon>
        <taxon>Micrococcales</taxon>
        <taxon>Micrococcaceae</taxon>
        <taxon>Paenarthrobacter</taxon>
    </lineage>
</organism>
<dbReference type="CDD" id="cd06261">
    <property type="entry name" value="TM_PBP2"/>
    <property type="match status" value="1"/>
</dbReference>
<evidence type="ECO:0000259" key="8">
    <source>
        <dbReference type="PROSITE" id="PS50928"/>
    </source>
</evidence>
<dbReference type="SUPFAM" id="SSF161098">
    <property type="entry name" value="MetI-like"/>
    <property type="match status" value="1"/>
</dbReference>
<dbReference type="PANTHER" id="PTHR43163:SF6">
    <property type="entry name" value="DIPEPTIDE TRANSPORT SYSTEM PERMEASE PROTEIN DPPB-RELATED"/>
    <property type="match status" value="1"/>
</dbReference>
<feature type="transmembrane region" description="Helical" evidence="7">
    <location>
        <begin position="67"/>
        <end position="85"/>
    </location>
</feature>
<feature type="transmembrane region" description="Helical" evidence="7">
    <location>
        <begin position="286"/>
        <end position="308"/>
    </location>
</feature>
<sequence length="367" mass="39006">MSDWNGQSIEKGVSQIIDDAGLVEVQCGLPRSRSRTLSIATRFVADAVTDASESPWAGFVARRIGRLVVSLWVLVTASFLMIHLIPGDPVRAALGNSAPGALIEARREALGLNDPLWLQYLHYLQGLVGGNLGTSMTSDLPVAQVIGDRLPATFELAGLAFLLAVLISVPVGALMGVLTRGGRRRRTELAFTSTSIVVAAIPEFLLAVGLVYFFAVQLGWFPVAGRSDAGSYVLPVVSMALGSAAILSRIVRVEMLSVLGADYVRTARAKRLPNWMIYFRHALPNALTATLTIGGLMLSAMVAGTVLVENVFAWPGLGSTIVSSILAKDYPVVQGVVLVYGLGVLLVNLLVDIALGMLDPRSTIKES</sequence>
<dbReference type="Pfam" id="PF19300">
    <property type="entry name" value="BPD_transp_1_N"/>
    <property type="match status" value="1"/>
</dbReference>
<keyword evidence="3" id="KW-1003">Cell membrane</keyword>
<proteinExistence type="inferred from homology"/>
<reference evidence="9 10" key="1">
    <citation type="submission" date="2019-07" db="EMBL/GenBank/DDBJ databases">
        <title>Diversity of Bacteria from Kongsfjorden, Arctic.</title>
        <authorList>
            <person name="Yu Y."/>
        </authorList>
    </citation>
    <scope>NUCLEOTIDE SEQUENCE [LARGE SCALE GENOMIC DNA]</scope>
    <source>
        <strain evidence="9 10">SM1928</strain>
    </source>
</reference>